<evidence type="ECO:0000313" key="2">
    <source>
        <dbReference type="EMBL" id="GJM53361.1"/>
    </source>
</evidence>
<protein>
    <recommendedName>
        <fullName evidence="5">HEAT repeat domain-containing protein</fullName>
    </recommendedName>
</protein>
<dbReference type="RefSeq" id="WP_264845388.1">
    <property type="nucleotide sequence ID" value="NZ_BPMA01000011.1"/>
</dbReference>
<dbReference type="Proteomes" id="UP001208692">
    <property type="component" value="Unassembled WGS sequence"/>
</dbReference>
<keyword evidence="4" id="KW-1185">Reference proteome</keyword>
<evidence type="ECO:0000313" key="4">
    <source>
        <dbReference type="Proteomes" id="UP001208692"/>
    </source>
</evidence>
<dbReference type="Pfam" id="PF15595">
    <property type="entry name" value="Imm51"/>
    <property type="match status" value="1"/>
</dbReference>
<dbReference type="AlphaFoldDB" id="A0AAV5ATF5"/>
<comment type="caution">
    <text evidence="1">The sequence shown here is derived from an EMBL/GenBank/DDBJ whole genome shotgun (WGS) entry which is preliminary data.</text>
</comment>
<dbReference type="InterPro" id="IPR011989">
    <property type="entry name" value="ARM-like"/>
</dbReference>
<sequence>MKQSQPNPFFPCQLIEHDAHYSVITSNFHYFDEYFADKGCGGYTLQNLAKKIAKEQQIKEIKFDSEAGMFCAYSQNRESLLRLCQELRKISGDEEKNSPKLADKPKINEQKATELLLLGFVMTLDEEKQQEFLENVPFPPLSSAQIGYLTAIENGNEAECISALKKVNSEARTKVRNYKNYLSHPKIITILFNLLDKNPSEKVQKEVFYTLFSISGRHLPDLRCRNHFYDLLSHKKADFRRLGVLGLGNLYDYDLQKVKELANDKSEAVRQVVAQCLNFGIRKNRSEDVFAPWMFSDALVKKLKN</sequence>
<dbReference type="EMBL" id="BQKB01000038">
    <property type="protein sequence ID" value="GJM53361.1"/>
    <property type="molecule type" value="Genomic_DNA"/>
</dbReference>
<accession>A0AAV5ATF5</accession>
<evidence type="ECO:0000313" key="3">
    <source>
        <dbReference type="Proteomes" id="UP001207736"/>
    </source>
</evidence>
<dbReference type="SUPFAM" id="SSF48371">
    <property type="entry name" value="ARM repeat"/>
    <property type="match status" value="1"/>
</dbReference>
<dbReference type="EMBL" id="BQKA01000031">
    <property type="protein sequence ID" value="GJM50624.1"/>
    <property type="molecule type" value="Genomic_DNA"/>
</dbReference>
<proteinExistence type="predicted"/>
<reference evidence="1 4" key="1">
    <citation type="submission" date="2021-11" db="EMBL/GenBank/DDBJ databases">
        <title>Draft genome sequence of Capnocytophaga sp. strain KC07075 isolated from cat oral cavity.</title>
        <authorList>
            <person name="Suzuki M."/>
            <person name="Imaoka K."/>
            <person name="Kimura M."/>
            <person name="Morikawa S."/>
            <person name="Maeda K."/>
        </authorList>
    </citation>
    <scope>NUCLEOTIDE SEQUENCE</scope>
    <source>
        <strain evidence="1">KC07075</strain>
        <strain evidence="2 4">KC07079</strain>
    </source>
</reference>
<name>A0AAV5ATF5_9FLAO</name>
<dbReference type="InterPro" id="IPR028956">
    <property type="entry name" value="Imm51"/>
</dbReference>
<dbReference type="Gene3D" id="1.25.10.10">
    <property type="entry name" value="Leucine-rich Repeat Variant"/>
    <property type="match status" value="1"/>
</dbReference>
<evidence type="ECO:0008006" key="5">
    <source>
        <dbReference type="Google" id="ProtNLM"/>
    </source>
</evidence>
<gene>
    <name evidence="1" type="ORF">RCZ15_15970</name>
    <name evidence="2" type="ORF">RCZ16_16780</name>
</gene>
<evidence type="ECO:0000313" key="1">
    <source>
        <dbReference type="EMBL" id="GJM50624.1"/>
    </source>
</evidence>
<organism evidence="1 3">
    <name type="scientific">Capnocytophaga catalasegens</name>
    <dbReference type="NCBI Taxonomy" id="1004260"/>
    <lineage>
        <taxon>Bacteria</taxon>
        <taxon>Pseudomonadati</taxon>
        <taxon>Bacteroidota</taxon>
        <taxon>Flavobacteriia</taxon>
        <taxon>Flavobacteriales</taxon>
        <taxon>Flavobacteriaceae</taxon>
        <taxon>Capnocytophaga</taxon>
    </lineage>
</organism>
<dbReference type="Proteomes" id="UP001207736">
    <property type="component" value="Unassembled WGS sequence"/>
</dbReference>
<dbReference type="InterPro" id="IPR016024">
    <property type="entry name" value="ARM-type_fold"/>
</dbReference>